<dbReference type="PROSITE" id="PS50850">
    <property type="entry name" value="MFS"/>
    <property type="match status" value="1"/>
</dbReference>
<evidence type="ECO:0000256" key="1">
    <source>
        <dbReference type="ARBA" id="ARBA00004651"/>
    </source>
</evidence>
<evidence type="ECO:0000313" key="10">
    <source>
        <dbReference type="Proteomes" id="UP001500618"/>
    </source>
</evidence>
<feature type="transmembrane region" description="Helical" evidence="7">
    <location>
        <begin position="125"/>
        <end position="149"/>
    </location>
</feature>
<proteinExistence type="predicted"/>
<dbReference type="PANTHER" id="PTHR23517:SF2">
    <property type="entry name" value="MULTIDRUG RESISTANCE PROTEIN MDTH"/>
    <property type="match status" value="1"/>
</dbReference>
<evidence type="ECO:0000256" key="7">
    <source>
        <dbReference type="SAM" id="Phobius"/>
    </source>
</evidence>
<evidence type="ECO:0000256" key="6">
    <source>
        <dbReference type="ARBA" id="ARBA00023136"/>
    </source>
</evidence>
<keyword evidence="2" id="KW-0813">Transport</keyword>
<accession>A0ABN2FXG1</accession>
<dbReference type="Proteomes" id="UP001500618">
    <property type="component" value="Unassembled WGS sequence"/>
</dbReference>
<evidence type="ECO:0000256" key="3">
    <source>
        <dbReference type="ARBA" id="ARBA00022475"/>
    </source>
</evidence>
<dbReference type="EMBL" id="BAAANY010000002">
    <property type="protein sequence ID" value="GAA1661302.1"/>
    <property type="molecule type" value="Genomic_DNA"/>
</dbReference>
<dbReference type="InterPro" id="IPR011701">
    <property type="entry name" value="MFS"/>
</dbReference>
<sequence>MAPVIVALAIDMVGTGIFLPVSLLYFIVVAGIPAGTVGICLTVANLISLPLPLLVGMLVDRIGSRLVVVIGLLLQGAGFLGYLAVRTPFWLVIAALTVAVGVRFFWSAVFTLVTERSEPERRDHWFGIFGAVQNAGIGVGSLISAGLVLLGTHAAYHFVIVVNGLSFVVAAAVVMLVGQSGNPATHEKEANEPSVPLGRNRPYLALIGINTIFALCSVMLGVGVPIYVDLGLHQPGWVTGVLFAANTVAIALLQTQVVRWLKGRRRVRIMMFSGILWAGWAVCLALAVRTPSILVVPLLFVVTAAFTTAEMTHGPTSNGLSAGASPVAGRGRYIAAFQYSWAFANVLAPALFTQLFAVATILPWIVIAALAALAAVAVRALERHLPAAALRT</sequence>
<dbReference type="InterPro" id="IPR036259">
    <property type="entry name" value="MFS_trans_sf"/>
</dbReference>
<dbReference type="Pfam" id="PF07690">
    <property type="entry name" value="MFS_1"/>
    <property type="match status" value="1"/>
</dbReference>
<evidence type="ECO:0000256" key="5">
    <source>
        <dbReference type="ARBA" id="ARBA00022989"/>
    </source>
</evidence>
<name>A0ABN2FXG1_9ACTN</name>
<feature type="transmembrane region" description="Helical" evidence="7">
    <location>
        <begin position="361"/>
        <end position="381"/>
    </location>
</feature>
<feature type="domain" description="Major facilitator superfamily (MFS) profile" evidence="8">
    <location>
        <begin position="1"/>
        <end position="181"/>
    </location>
</feature>
<feature type="transmembrane region" description="Helical" evidence="7">
    <location>
        <begin position="7"/>
        <end position="28"/>
    </location>
</feature>
<dbReference type="InterPro" id="IPR020846">
    <property type="entry name" value="MFS_dom"/>
</dbReference>
<evidence type="ECO:0000259" key="8">
    <source>
        <dbReference type="PROSITE" id="PS50850"/>
    </source>
</evidence>
<gene>
    <name evidence="9" type="ORF">GCM10009765_08500</name>
</gene>
<keyword evidence="5 7" id="KW-1133">Transmembrane helix</keyword>
<dbReference type="InterPro" id="IPR050171">
    <property type="entry name" value="MFS_Transporters"/>
</dbReference>
<feature type="transmembrane region" description="Helical" evidence="7">
    <location>
        <begin position="91"/>
        <end position="113"/>
    </location>
</feature>
<keyword evidence="3" id="KW-1003">Cell membrane</keyword>
<dbReference type="Gene3D" id="1.20.1250.20">
    <property type="entry name" value="MFS general substrate transporter like domains"/>
    <property type="match status" value="1"/>
</dbReference>
<feature type="transmembrane region" description="Helical" evidence="7">
    <location>
        <begin position="66"/>
        <end position="85"/>
    </location>
</feature>
<comment type="subcellular location">
    <subcellularLocation>
        <location evidence="1">Cell membrane</location>
        <topology evidence="1">Multi-pass membrane protein</topology>
    </subcellularLocation>
</comment>
<feature type="transmembrane region" description="Helical" evidence="7">
    <location>
        <begin position="203"/>
        <end position="228"/>
    </location>
</feature>
<keyword evidence="4 7" id="KW-0812">Transmembrane</keyword>
<evidence type="ECO:0000313" key="9">
    <source>
        <dbReference type="EMBL" id="GAA1661302.1"/>
    </source>
</evidence>
<feature type="transmembrane region" description="Helical" evidence="7">
    <location>
        <begin position="155"/>
        <end position="178"/>
    </location>
</feature>
<feature type="transmembrane region" description="Helical" evidence="7">
    <location>
        <begin position="234"/>
        <end position="255"/>
    </location>
</feature>
<evidence type="ECO:0000256" key="4">
    <source>
        <dbReference type="ARBA" id="ARBA00022692"/>
    </source>
</evidence>
<dbReference type="SUPFAM" id="SSF103473">
    <property type="entry name" value="MFS general substrate transporter"/>
    <property type="match status" value="1"/>
</dbReference>
<keyword evidence="10" id="KW-1185">Reference proteome</keyword>
<comment type="caution">
    <text evidence="9">The sequence shown here is derived from an EMBL/GenBank/DDBJ whole genome shotgun (WGS) entry which is preliminary data.</text>
</comment>
<dbReference type="PANTHER" id="PTHR23517">
    <property type="entry name" value="RESISTANCE PROTEIN MDTM, PUTATIVE-RELATED-RELATED"/>
    <property type="match status" value="1"/>
</dbReference>
<organism evidence="9 10">
    <name type="scientific">Fodinicola feengrottensis</name>
    <dbReference type="NCBI Taxonomy" id="435914"/>
    <lineage>
        <taxon>Bacteria</taxon>
        <taxon>Bacillati</taxon>
        <taxon>Actinomycetota</taxon>
        <taxon>Actinomycetes</taxon>
        <taxon>Mycobacteriales</taxon>
        <taxon>Fodinicola</taxon>
    </lineage>
</organism>
<feature type="transmembrane region" description="Helical" evidence="7">
    <location>
        <begin position="34"/>
        <end position="59"/>
    </location>
</feature>
<evidence type="ECO:0000256" key="2">
    <source>
        <dbReference type="ARBA" id="ARBA00022448"/>
    </source>
</evidence>
<reference evidence="9 10" key="1">
    <citation type="journal article" date="2019" name="Int. J. Syst. Evol. Microbiol.">
        <title>The Global Catalogue of Microorganisms (GCM) 10K type strain sequencing project: providing services to taxonomists for standard genome sequencing and annotation.</title>
        <authorList>
            <consortium name="The Broad Institute Genomics Platform"/>
            <consortium name="The Broad Institute Genome Sequencing Center for Infectious Disease"/>
            <person name="Wu L."/>
            <person name="Ma J."/>
        </authorList>
    </citation>
    <scope>NUCLEOTIDE SEQUENCE [LARGE SCALE GENOMIC DNA]</scope>
    <source>
        <strain evidence="9 10">JCM 14718</strain>
    </source>
</reference>
<feature type="transmembrane region" description="Helical" evidence="7">
    <location>
        <begin position="267"/>
        <end position="287"/>
    </location>
</feature>
<keyword evidence="6 7" id="KW-0472">Membrane</keyword>
<protein>
    <submittedName>
        <fullName evidence="9">MFS transporter</fullName>
    </submittedName>
</protein>